<accession>A0A1M7QT49</accession>
<proteinExistence type="predicted"/>
<protein>
    <submittedName>
        <fullName evidence="1">Uncharacterized protein</fullName>
    </submittedName>
</protein>
<evidence type="ECO:0000313" key="2">
    <source>
        <dbReference type="Proteomes" id="UP000184440"/>
    </source>
</evidence>
<evidence type="ECO:0000313" key="1">
    <source>
        <dbReference type="EMBL" id="SHN34908.1"/>
    </source>
</evidence>
<name>A0A1M7QT49_9ACTN</name>
<keyword evidence="2" id="KW-1185">Reference proteome</keyword>
<organism evidence="1 2">
    <name type="scientific">Cryptosporangium aurantiacum</name>
    <dbReference type="NCBI Taxonomy" id="134849"/>
    <lineage>
        <taxon>Bacteria</taxon>
        <taxon>Bacillati</taxon>
        <taxon>Actinomycetota</taxon>
        <taxon>Actinomycetes</taxon>
        <taxon>Cryptosporangiales</taxon>
        <taxon>Cryptosporangiaceae</taxon>
        <taxon>Cryptosporangium</taxon>
    </lineage>
</organism>
<dbReference type="Proteomes" id="UP000184440">
    <property type="component" value="Unassembled WGS sequence"/>
</dbReference>
<sequence>MTAHELRIGSWGPGDAEVRASISLGAELDQADYDRYLEAVRCVSRVADLQQYSLVLRNYKRFESTARFHAHLLAGGRARSSLRPEDSGTVLSFELVNLLASMRLFLDHHETDFKRTYGKDSSEFARLKAAEAREYDAWPAYGIIYKLRDYNLHCGFPLDHIKMESTQDPSSEEATTVQFHLDRDELLATFDWKSKVTADLRALPRHFTIEPLIRDTIACFRRIYREVKTVQIEHAIQSSPEIIEAAERADSTGAPCLVEVEKTSSGIITNLKHHLLPVDFALRLRDQIRADEISDLFPELANDAVDPLADAEQEVDDPQYEASLSRGASLLSVFLQHGGPSTYLNDSLNRQVDSVGLNSMVAGLMNVATVAISMTASAIGTTPEAILGNISTSSTRHSRQASPGL</sequence>
<dbReference type="AlphaFoldDB" id="A0A1M7QT49"/>
<gene>
    <name evidence="1" type="ORF">SAMN05443668_105323</name>
</gene>
<dbReference type="EMBL" id="FRCS01000005">
    <property type="protein sequence ID" value="SHN34908.1"/>
    <property type="molecule type" value="Genomic_DNA"/>
</dbReference>
<reference evidence="1 2" key="1">
    <citation type="submission" date="2016-11" db="EMBL/GenBank/DDBJ databases">
        <authorList>
            <person name="Jaros S."/>
            <person name="Januszkiewicz K."/>
            <person name="Wedrychowicz H."/>
        </authorList>
    </citation>
    <scope>NUCLEOTIDE SEQUENCE [LARGE SCALE GENOMIC DNA]</scope>
    <source>
        <strain evidence="1 2">DSM 46144</strain>
    </source>
</reference>